<keyword evidence="1" id="KW-0812">Transmembrane</keyword>
<comment type="caution">
    <text evidence="2">The sequence shown here is derived from an EMBL/GenBank/DDBJ whole genome shotgun (WGS) entry which is preliminary data.</text>
</comment>
<reference evidence="2 3" key="1">
    <citation type="submission" date="2019-07" db="EMBL/GenBank/DDBJ databases">
        <title>Genomic Encyclopedia of Archaeal and Bacterial Type Strains, Phase II (KMG-II): from individual species to whole genera.</title>
        <authorList>
            <person name="Goeker M."/>
        </authorList>
    </citation>
    <scope>NUCLEOTIDE SEQUENCE [LARGE SCALE GENOMIC DNA]</scope>
    <source>
        <strain evidence="2 3">DSM 17527</strain>
    </source>
</reference>
<organism evidence="2 3">
    <name type="scientific">Aquimarina intermedia</name>
    <dbReference type="NCBI Taxonomy" id="350814"/>
    <lineage>
        <taxon>Bacteria</taxon>
        <taxon>Pseudomonadati</taxon>
        <taxon>Bacteroidota</taxon>
        <taxon>Flavobacteriia</taxon>
        <taxon>Flavobacteriales</taxon>
        <taxon>Flavobacteriaceae</taxon>
        <taxon>Aquimarina</taxon>
    </lineage>
</organism>
<gene>
    <name evidence="2" type="ORF">BD809_102428</name>
</gene>
<proteinExistence type="predicted"/>
<dbReference type="Proteomes" id="UP000324376">
    <property type="component" value="Unassembled WGS sequence"/>
</dbReference>
<dbReference type="EMBL" id="VNHU01000002">
    <property type="protein sequence ID" value="TYP76210.1"/>
    <property type="molecule type" value="Genomic_DNA"/>
</dbReference>
<keyword evidence="3" id="KW-1185">Reference proteome</keyword>
<evidence type="ECO:0000256" key="1">
    <source>
        <dbReference type="SAM" id="Phobius"/>
    </source>
</evidence>
<dbReference type="AlphaFoldDB" id="A0A5S5CCX7"/>
<keyword evidence="1" id="KW-0472">Membrane</keyword>
<name>A0A5S5CCX7_9FLAO</name>
<feature type="transmembrane region" description="Helical" evidence="1">
    <location>
        <begin position="12"/>
        <end position="39"/>
    </location>
</feature>
<accession>A0A5S5CCX7</accession>
<evidence type="ECO:0000313" key="3">
    <source>
        <dbReference type="Proteomes" id="UP000324376"/>
    </source>
</evidence>
<evidence type="ECO:0000313" key="2">
    <source>
        <dbReference type="EMBL" id="TYP76210.1"/>
    </source>
</evidence>
<sequence>MRRYHQAFFYYPFLYCIFEAIQIFYMKNLLIIVSVLLSICACTEHSSSNNDQAPVKATVLDSLSDNKITLDLLPLSVQAEEDLKSFDDLQALRNLILTMQNSNAFYIQKYADSTDLAVGTLRENIPNDLNTNAISSRLTVLATETALLRHWSEKKMVTEDKLFEANTRLIKAYNSLVIQLNELSLAIPENIEKELLGED</sequence>
<keyword evidence="1" id="KW-1133">Transmembrane helix</keyword>
<protein>
    <submittedName>
        <fullName evidence="2">Uncharacterized protein</fullName>
    </submittedName>
</protein>